<keyword evidence="11 16" id="KW-0660">Purine salvage</keyword>
<keyword evidence="9 16" id="KW-0808">Transferase</keyword>
<evidence type="ECO:0000256" key="15">
    <source>
        <dbReference type="ARBA" id="ARBA00049402"/>
    </source>
</evidence>
<keyword evidence="8 16" id="KW-0328">Glycosyltransferase</keyword>
<dbReference type="RefSeq" id="WP_057895285.1">
    <property type="nucleotide sequence ID" value="NZ_AZEH01000014.1"/>
</dbReference>
<protein>
    <recommendedName>
        <fullName evidence="16">Hypoxanthine phosphoribosyltransferase</fullName>
        <ecNumber evidence="16">2.4.2.8</ecNumber>
    </recommendedName>
</protein>
<comment type="subcellular location">
    <subcellularLocation>
        <location evidence="3 16">Cytoplasm</location>
    </subcellularLocation>
</comment>
<dbReference type="AlphaFoldDB" id="A0A0R1MJV3"/>
<dbReference type="GO" id="GO:0000166">
    <property type="term" value="F:nucleotide binding"/>
    <property type="evidence" value="ECO:0007669"/>
    <property type="project" value="UniProtKB-KW"/>
</dbReference>
<dbReference type="FunFam" id="3.40.50.2020:FF:000006">
    <property type="entry name" value="Hypoxanthine phosphoribosyltransferase"/>
    <property type="match status" value="1"/>
</dbReference>
<evidence type="ECO:0000256" key="6">
    <source>
        <dbReference type="ARBA" id="ARBA00008391"/>
    </source>
</evidence>
<dbReference type="InterPro" id="IPR000836">
    <property type="entry name" value="PRTase_dom"/>
</dbReference>
<dbReference type="Proteomes" id="UP000051686">
    <property type="component" value="Unassembled WGS sequence"/>
</dbReference>
<evidence type="ECO:0000313" key="18">
    <source>
        <dbReference type="EMBL" id="KRL06244.1"/>
    </source>
</evidence>
<dbReference type="PANTHER" id="PTHR43340:SF1">
    <property type="entry name" value="HYPOXANTHINE PHOSPHORIBOSYLTRANSFERASE"/>
    <property type="match status" value="1"/>
</dbReference>
<accession>A0A0R1MJV3</accession>
<evidence type="ECO:0000256" key="9">
    <source>
        <dbReference type="ARBA" id="ARBA00022679"/>
    </source>
</evidence>
<evidence type="ECO:0000256" key="13">
    <source>
        <dbReference type="ARBA" id="ARBA00022842"/>
    </source>
</evidence>
<evidence type="ECO:0000256" key="12">
    <source>
        <dbReference type="ARBA" id="ARBA00022741"/>
    </source>
</evidence>
<sequence>MNEDIKEILYSKEDISKVSHEIGLQLTADYKGKKPLVICVLKGAFLFMADIVREIQTYTEIDFMDVSSYGDETVSSGEVKIIKDLDVPAEGRDILIVEDIIDTGKTLQCLVELFKHRKAKSVKICTLLTKPERRVEGVEPDYFGFEVPNEFVVGYGLDYKGMYRNLPYVGVLKPEIYKNN</sequence>
<evidence type="ECO:0000256" key="4">
    <source>
        <dbReference type="ARBA" id="ARBA00004669"/>
    </source>
</evidence>
<evidence type="ECO:0000313" key="19">
    <source>
        <dbReference type="Proteomes" id="UP000051686"/>
    </source>
</evidence>
<comment type="pathway">
    <text evidence="5">Purine metabolism; GMP biosynthesis via salvage pathway; GMP from guanine: step 1/1.</text>
</comment>
<evidence type="ECO:0000259" key="17">
    <source>
        <dbReference type="Pfam" id="PF00156"/>
    </source>
</evidence>
<gene>
    <name evidence="18" type="ORF">FD46_GL000246</name>
</gene>
<keyword evidence="12 16" id="KW-0547">Nucleotide-binding</keyword>
<keyword evidence="13 16" id="KW-0460">Magnesium</keyword>
<comment type="function">
    <text evidence="2">Purine salvage pathway enzyme that catalyzes the transfer of the ribosyl-5-phosphate group from 5-phospho-alpha-D-ribose 1-diphosphate (PRPP) to the N9 position of the 6-oxopurines hypoxanthine and guanine to form the corresponding ribonucleotides IMP (inosine 5'-monophosphate) and GMP (guanosine 5'-monophosphate), with the release of PPi.</text>
</comment>
<dbReference type="PATRIC" id="fig|1423777.3.peg.256"/>
<evidence type="ECO:0000256" key="7">
    <source>
        <dbReference type="ARBA" id="ARBA00022490"/>
    </source>
</evidence>
<dbReference type="InterPro" id="IPR050408">
    <property type="entry name" value="HGPRT"/>
</dbReference>
<dbReference type="Gene3D" id="3.40.50.2020">
    <property type="match status" value="1"/>
</dbReference>
<comment type="pathway">
    <text evidence="4 16">Purine metabolism; IMP biosynthesis via salvage pathway; IMP from hypoxanthine: step 1/1.</text>
</comment>
<dbReference type="GO" id="GO:0032263">
    <property type="term" value="P:GMP salvage"/>
    <property type="evidence" value="ECO:0007669"/>
    <property type="project" value="UniProtKB-UniPathway"/>
</dbReference>
<proteinExistence type="inferred from homology"/>
<dbReference type="NCBIfam" id="TIGR01203">
    <property type="entry name" value="HGPRTase"/>
    <property type="match status" value="1"/>
</dbReference>
<dbReference type="GO" id="GO:0032264">
    <property type="term" value="P:IMP salvage"/>
    <property type="evidence" value="ECO:0007669"/>
    <property type="project" value="UniProtKB-UniPathway"/>
</dbReference>
<dbReference type="Pfam" id="PF00156">
    <property type="entry name" value="Pribosyltran"/>
    <property type="match status" value="1"/>
</dbReference>
<evidence type="ECO:0000256" key="2">
    <source>
        <dbReference type="ARBA" id="ARBA00002049"/>
    </source>
</evidence>
<comment type="catalytic activity">
    <reaction evidence="14">
        <text>GMP + diphosphate = guanine + 5-phospho-alpha-D-ribose 1-diphosphate</text>
        <dbReference type="Rhea" id="RHEA:25424"/>
        <dbReference type="ChEBI" id="CHEBI:16235"/>
        <dbReference type="ChEBI" id="CHEBI:33019"/>
        <dbReference type="ChEBI" id="CHEBI:58017"/>
        <dbReference type="ChEBI" id="CHEBI:58115"/>
        <dbReference type="EC" id="2.4.2.8"/>
    </reaction>
    <physiologicalReaction direction="right-to-left" evidence="14">
        <dbReference type="Rhea" id="RHEA:25426"/>
    </physiologicalReaction>
</comment>
<dbReference type="SUPFAM" id="SSF53271">
    <property type="entry name" value="PRTase-like"/>
    <property type="match status" value="1"/>
</dbReference>
<name>A0A0R1MJV3_9LACO</name>
<evidence type="ECO:0000256" key="3">
    <source>
        <dbReference type="ARBA" id="ARBA00004496"/>
    </source>
</evidence>
<feature type="domain" description="Phosphoribosyltransferase" evidence="17">
    <location>
        <begin position="17"/>
        <end position="160"/>
    </location>
</feature>
<dbReference type="STRING" id="1423777.FD46_GL000246"/>
<comment type="cofactor">
    <cofactor evidence="1 16">
        <name>Mg(2+)</name>
        <dbReference type="ChEBI" id="CHEBI:18420"/>
    </cofactor>
</comment>
<organism evidence="18 19">
    <name type="scientific">Liquorilactobacillus oeni DSM 19972</name>
    <dbReference type="NCBI Taxonomy" id="1423777"/>
    <lineage>
        <taxon>Bacteria</taxon>
        <taxon>Bacillati</taxon>
        <taxon>Bacillota</taxon>
        <taxon>Bacilli</taxon>
        <taxon>Lactobacillales</taxon>
        <taxon>Lactobacillaceae</taxon>
        <taxon>Liquorilactobacillus</taxon>
    </lineage>
</organism>
<dbReference type="UniPathway" id="UPA00591">
    <property type="reaction ID" value="UER00648"/>
</dbReference>
<dbReference type="GO" id="GO:0046100">
    <property type="term" value="P:hypoxanthine metabolic process"/>
    <property type="evidence" value="ECO:0007669"/>
    <property type="project" value="TreeGrafter"/>
</dbReference>
<comment type="similarity">
    <text evidence="6 16">Belongs to the purine/pyrimidine phosphoribosyltransferase family.</text>
</comment>
<keyword evidence="10 16" id="KW-0479">Metal-binding</keyword>
<dbReference type="GO" id="GO:0005829">
    <property type="term" value="C:cytosol"/>
    <property type="evidence" value="ECO:0007669"/>
    <property type="project" value="TreeGrafter"/>
</dbReference>
<evidence type="ECO:0000256" key="14">
    <source>
        <dbReference type="ARBA" id="ARBA00048811"/>
    </source>
</evidence>
<evidence type="ECO:0000256" key="1">
    <source>
        <dbReference type="ARBA" id="ARBA00001946"/>
    </source>
</evidence>
<dbReference type="GO" id="GO:0006178">
    <property type="term" value="P:guanine salvage"/>
    <property type="evidence" value="ECO:0007669"/>
    <property type="project" value="TreeGrafter"/>
</dbReference>
<comment type="caution">
    <text evidence="18">The sequence shown here is derived from an EMBL/GenBank/DDBJ whole genome shotgun (WGS) entry which is preliminary data.</text>
</comment>
<dbReference type="EMBL" id="AZEH01000014">
    <property type="protein sequence ID" value="KRL06244.1"/>
    <property type="molecule type" value="Genomic_DNA"/>
</dbReference>
<dbReference type="GO" id="GO:0052657">
    <property type="term" value="F:guanine phosphoribosyltransferase activity"/>
    <property type="evidence" value="ECO:0007669"/>
    <property type="project" value="UniProtKB-ARBA"/>
</dbReference>
<keyword evidence="19" id="KW-1185">Reference proteome</keyword>
<reference evidence="18 19" key="1">
    <citation type="journal article" date="2015" name="Genome Announc.">
        <title>Expanding the biotechnology potential of lactobacilli through comparative genomics of 213 strains and associated genera.</title>
        <authorList>
            <person name="Sun Z."/>
            <person name="Harris H.M."/>
            <person name="McCann A."/>
            <person name="Guo C."/>
            <person name="Argimon S."/>
            <person name="Zhang W."/>
            <person name="Yang X."/>
            <person name="Jeffery I.B."/>
            <person name="Cooney J.C."/>
            <person name="Kagawa T.F."/>
            <person name="Liu W."/>
            <person name="Song Y."/>
            <person name="Salvetti E."/>
            <person name="Wrobel A."/>
            <person name="Rasinkangas P."/>
            <person name="Parkhill J."/>
            <person name="Rea M.C."/>
            <person name="O'Sullivan O."/>
            <person name="Ritari J."/>
            <person name="Douillard F.P."/>
            <person name="Paul Ross R."/>
            <person name="Yang R."/>
            <person name="Briner A.E."/>
            <person name="Felis G.E."/>
            <person name="de Vos W.M."/>
            <person name="Barrangou R."/>
            <person name="Klaenhammer T.R."/>
            <person name="Caufield P.W."/>
            <person name="Cui Y."/>
            <person name="Zhang H."/>
            <person name="O'Toole P.W."/>
        </authorList>
    </citation>
    <scope>NUCLEOTIDE SEQUENCE [LARGE SCALE GENOMIC DNA]</scope>
    <source>
        <strain evidence="18 19">DSM 19972</strain>
    </source>
</reference>
<keyword evidence="7 16" id="KW-0963">Cytoplasm</keyword>
<evidence type="ECO:0000256" key="8">
    <source>
        <dbReference type="ARBA" id="ARBA00022676"/>
    </source>
</evidence>
<evidence type="ECO:0000256" key="5">
    <source>
        <dbReference type="ARBA" id="ARBA00004676"/>
    </source>
</evidence>
<dbReference type="GO" id="GO:0006166">
    <property type="term" value="P:purine ribonucleoside salvage"/>
    <property type="evidence" value="ECO:0007669"/>
    <property type="project" value="UniProtKB-KW"/>
</dbReference>
<dbReference type="InterPro" id="IPR029057">
    <property type="entry name" value="PRTase-like"/>
</dbReference>
<dbReference type="PANTHER" id="PTHR43340">
    <property type="entry name" value="HYPOXANTHINE-GUANINE PHOSPHORIBOSYLTRANSFERASE"/>
    <property type="match status" value="1"/>
</dbReference>
<evidence type="ECO:0000256" key="16">
    <source>
        <dbReference type="RuleBase" id="RU364099"/>
    </source>
</evidence>
<dbReference type="UniPathway" id="UPA00909">
    <property type="reaction ID" value="UER00887"/>
</dbReference>
<dbReference type="GO" id="GO:0000287">
    <property type="term" value="F:magnesium ion binding"/>
    <property type="evidence" value="ECO:0007669"/>
    <property type="project" value="TreeGrafter"/>
</dbReference>
<dbReference type="InterPro" id="IPR005904">
    <property type="entry name" value="Hxn_phspho_trans"/>
</dbReference>
<dbReference type="CDD" id="cd06223">
    <property type="entry name" value="PRTases_typeI"/>
    <property type="match status" value="1"/>
</dbReference>
<dbReference type="OrthoDB" id="9802824at2"/>
<evidence type="ECO:0000256" key="11">
    <source>
        <dbReference type="ARBA" id="ARBA00022726"/>
    </source>
</evidence>
<evidence type="ECO:0000256" key="10">
    <source>
        <dbReference type="ARBA" id="ARBA00022723"/>
    </source>
</evidence>
<comment type="catalytic activity">
    <reaction evidence="15">
        <text>IMP + diphosphate = hypoxanthine + 5-phospho-alpha-D-ribose 1-diphosphate</text>
        <dbReference type="Rhea" id="RHEA:17973"/>
        <dbReference type="ChEBI" id="CHEBI:17368"/>
        <dbReference type="ChEBI" id="CHEBI:33019"/>
        <dbReference type="ChEBI" id="CHEBI:58017"/>
        <dbReference type="ChEBI" id="CHEBI:58053"/>
        <dbReference type="EC" id="2.4.2.8"/>
    </reaction>
    <physiologicalReaction direction="right-to-left" evidence="15">
        <dbReference type="Rhea" id="RHEA:17975"/>
    </physiologicalReaction>
</comment>
<dbReference type="GO" id="GO:0004422">
    <property type="term" value="F:hypoxanthine phosphoribosyltransferase activity"/>
    <property type="evidence" value="ECO:0007669"/>
    <property type="project" value="InterPro"/>
</dbReference>
<dbReference type="EC" id="2.4.2.8" evidence="16"/>